<gene>
    <name evidence="2" type="ORF">GDO81_014255</name>
</gene>
<sequence>MCTDRLMHHTDQRSATAASGTTPSAILSLFSHHNYRSVSARKIKYSLPQCRLMQSKDRMSRKPQTAVDTS</sequence>
<reference evidence="2" key="1">
    <citation type="thesis" date="2020" institute="ProQuest LLC" country="789 East Eisenhower Parkway, Ann Arbor, MI, USA">
        <title>Comparative Genomics and Chromosome Evolution.</title>
        <authorList>
            <person name="Mudd A.B."/>
        </authorList>
    </citation>
    <scope>NUCLEOTIDE SEQUENCE</scope>
    <source>
        <strain evidence="2">237g6f4</strain>
        <tissue evidence="2">Blood</tissue>
    </source>
</reference>
<protein>
    <submittedName>
        <fullName evidence="2">Uncharacterized protein</fullName>
    </submittedName>
</protein>
<proteinExistence type="predicted"/>
<accession>A0AAV7B955</accession>
<feature type="region of interest" description="Disordered" evidence="1">
    <location>
        <begin position="1"/>
        <end position="20"/>
    </location>
</feature>
<comment type="caution">
    <text evidence="2">The sequence shown here is derived from an EMBL/GenBank/DDBJ whole genome shotgun (WGS) entry which is preliminary data.</text>
</comment>
<evidence type="ECO:0000313" key="2">
    <source>
        <dbReference type="EMBL" id="KAG8569085.1"/>
    </source>
</evidence>
<dbReference type="EMBL" id="WNYA01000006">
    <property type="protein sequence ID" value="KAG8569085.1"/>
    <property type="molecule type" value="Genomic_DNA"/>
</dbReference>
<evidence type="ECO:0000256" key="1">
    <source>
        <dbReference type="SAM" id="MobiDB-lite"/>
    </source>
</evidence>
<feature type="compositionally biased region" description="Basic and acidic residues" evidence="1">
    <location>
        <begin position="1"/>
        <end position="12"/>
    </location>
</feature>
<dbReference type="AlphaFoldDB" id="A0AAV7B955"/>
<evidence type="ECO:0000313" key="3">
    <source>
        <dbReference type="Proteomes" id="UP000824782"/>
    </source>
</evidence>
<keyword evidence="3" id="KW-1185">Reference proteome</keyword>
<dbReference type="Proteomes" id="UP000824782">
    <property type="component" value="Unassembled WGS sequence"/>
</dbReference>
<organism evidence="2 3">
    <name type="scientific">Engystomops pustulosus</name>
    <name type="common">Tungara frog</name>
    <name type="synonym">Physalaemus pustulosus</name>
    <dbReference type="NCBI Taxonomy" id="76066"/>
    <lineage>
        <taxon>Eukaryota</taxon>
        <taxon>Metazoa</taxon>
        <taxon>Chordata</taxon>
        <taxon>Craniata</taxon>
        <taxon>Vertebrata</taxon>
        <taxon>Euteleostomi</taxon>
        <taxon>Amphibia</taxon>
        <taxon>Batrachia</taxon>
        <taxon>Anura</taxon>
        <taxon>Neobatrachia</taxon>
        <taxon>Hyloidea</taxon>
        <taxon>Leptodactylidae</taxon>
        <taxon>Leiuperinae</taxon>
        <taxon>Engystomops</taxon>
    </lineage>
</organism>
<name>A0AAV7B955_ENGPU</name>